<accession>A0A928DPI4</accession>
<keyword evidence="7 11" id="KW-0143">Chaperone</keyword>
<feature type="binding site" evidence="11">
    <location>
        <position position="172"/>
    </location>
    <ligand>
        <name>Zn(2+)</name>
        <dbReference type="ChEBI" id="CHEBI:29105"/>
        <label>2</label>
    </ligand>
</feature>
<evidence type="ECO:0000256" key="7">
    <source>
        <dbReference type="ARBA" id="ARBA00023186"/>
    </source>
</evidence>
<keyword evidence="4 11" id="KW-0863">Zinc-finger</keyword>
<dbReference type="PRINTS" id="PR00625">
    <property type="entry name" value="JDOMAIN"/>
</dbReference>
<keyword evidence="6 11" id="KW-0346">Stress response</keyword>
<keyword evidence="1 11" id="KW-0235">DNA replication</keyword>
<comment type="caution">
    <text evidence="15">The sequence shown here is derived from an EMBL/GenBank/DDBJ whole genome shotgun (WGS) entry which is preliminary data.</text>
</comment>
<comment type="similarity">
    <text evidence="9 11">Belongs to the DnaJ family.</text>
</comment>
<dbReference type="FunFam" id="2.10.230.10:FF:000002">
    <property type="entry name" value="Molecular chaperone DnaJ"/>
    <property type="match status" value="1"/>
</dbReference>
<evidence type="ECO:0000256" key="1">
    <source>
        <dbReference type="ARBA" id="ARBA00022705"/>
    </source>
</evidence>
<dbReference type="GO" id="GO:0006260">
    <property type="term" value="P:DNA replication"/>
    <property type="evidence" value="ECO:0007669"/>
    <property type="project" value="UniProtKB-KW"/>
</dbReference>
<dbReference type="Pfam" id="PF01556">
    <property type="entry name" value="DnaJ_C"/>
    <property type="match status" value="1"/>
</dbReference>
<dbReference type="PANTHER" id="PTHR43096:SF52">
    <property type="entry name" value="DNAJ HOMOLOG 1, MITOCHONDRIAL-RELATED"/>
    <property type="match status" value="1"/>
</dbReference>
<feature type="binding site" evidence="11">
    <location>
        <position position="155"/>
    </location>
    <ligand>
        <name>Zn(2+)</name>
        <dbReference type="ChEBI" id="CHEBI:29105"/>
        <label>1</label>
    </ligand>
</feature>
<dbReference type="GO" id="GO:0005524">
    <property type="term" value="F:ATP binding"/>
    <property type="evidence" value="ECO:0007669"/>
    <property type="project" value="InterPro"/>
</dbReference>
<dbReference type="GO" id="GO:0009408">
    <property type="term" value="P:response to heat"/>
    <property type="evidence" value="ECO:0007669"/>
    <property type="project" value="InterPro"/>
</dbReference>
<evidence type="ECO:0000256" key="6">
    <source>
        <dbReference type="ARBA" id="ARBA00023016"/>
    </source>
</evidence>
<dbReference type="SUPFAM" id="SSF46565">
    <property type="entry name" value="Chaperone J-domain"/>
    <property type="match status" value="1"/>
</dbReference>
<evidence type="ECO:0000256" key="10">
    <source>
        <dbReference type="ARBA" id="ARBA00067609"/>
    </source>
</evidence>
<dbReference type="InterPro" id="IPR008971">
    <property type="entry name" value="HSP40/DnaJ_pept-bd"/>
</dbReference>
<dbReference type="GO" id="GO:0008270">
    <property type="term" value="F:zinc ion binding"/>
    <property type="evidence" value="ECO:0007669"/>
    <property type="project" value="UniProtKB-UniRule"/>
</dbReference>
<gene>
    <name evidence="11 15" type="primary">dnaJ</name>
    <name evidence="15" type="ORF">E7027_03035</name>
</gene>
<dbReference type="FunFam" id="1.10.287.110:FF:000034">
    <property type="entry name" value="Chaperone protein DnaJ"/>
    <property type="match status" value="1"/>
</dbReference>
<dbReference type="GO" id="GO:0005737">
    <property type="term" value="C:cytoplasm"/>
    <property type="evidence" value="ECO:0007669"/>
    <property type="project" value="UniProtKB-SubCell"/>
</dbReference>
<comment type="function">
    <text evidence="8 11">Participates actively in the response to hyperosmotic and heat shock by preventing the aggregation of stress-denatured proteins and by disaggregating proteins, also in an autonomous, DnaK-independent fashion. Unfolded proteins bind initially to DnaJ; upon interaction with the DnaJ-bound protein, DnaK hydrolyzes its bound ATP, resulting in the formation of a stable complex. GrpE releases ADP from DnaK; ATP binding to DnaK triggers the release of the substrate protein, thus completing the reaction cycle. Several rounds of ATP-dependent interactions between DnaJ, DnaK and GrpE are required for fully efficient folding. Also involved, together with DnaK and GrpE, in the DNA replication of plasmids through activation of initiation proteins.</text>
</comment>
<evidence type="ECO:0000259" key="13">
    <source>
        <dbReference type="PROSITE" id="PS50076"/>
    </source>
</evidence>
<name>A0A928DPI4_9BACT</name>
<dbReference type="SMART" id="SM00271">
    <property type="entry name" value="DnaJ"/>
    <property type="match status" value="1"/>
</dbReference>
<evidence type="ECO:0000313" key="15">
    <source>
        <dbReference type="EMBL" id="MBE6421095.1"/>
    </source>
</evidence>
<evidence type="ECO:0000256" key="2">
    <source>
        <dbReference type="ARBA" id="ARBA00022723"/>
    </source>
</evidence>
<feature type="zinc finger region" description="CR-type" evidence="12">
    <location>
        <begin position="142"/>
        <end position="220"/>
    </location>
</feature>
<feature type="domain" description="CR-type" evidence="14">
    <location>
        <begin position="142"/>
        <end position="220"/>
    </location>
</feature>
<dbReference type="Gene3D" id="2.10.230.10">
    <property type="entry name" value="Heat shock protein DnaJ, cysteine-rich domain"/>
    <property type="match status" value="1"/>
</dbReference>
<dbReference type="SUPFAM" id="SSF49493">
    <property type="entry name" value="HSP40/DnaJ peptide-binding domain"/>
    <property type="match status" value="2"/>
</dbReference>
<dbReference type="Gene3D" id="2.60.260.20">
    <property type="entry name" value="Urease metallochaperone UreE, N-terminal domain"/>
    <property type="match status" value="2"/>
</dbReference>
<dbReference type="InterPro" id="IPR002939">
    <property type="entry name" value="DnaJ_C"/>
</dbReference>
<feature type="binding site" evidence="11">
    <location>
        <position position="211"/>
    </location>
    <ligand>
        <name>Zn(2+)</name>
        <dbReference type="ChEBI" id="CHEBI:29105"/>
        <label>1</label>
    </ligand>
</feature>
<feature type="binding site" evidence="11">
    <location>
        <position position="208"/>
    </location>
    <ligand>
        <name>Zn(2+)</name>
        <dbReference type="ChEBI" id="CHEBI:29105"/>
        <label>1</label>
    </ligand>
</feature>
<keyword evidence="11" id="KW-0963">Cytoplasm</keyword>
<evidence type="ECO:0000256" key="8">
    <source>
        <dbReference type="ARBA" id="ARBA00053423"/>
    </source>
</evidence>
<keyword evidence="5 11" id="KW-0862">Zinc</keyword>
<dbReference type="PROSITE" id="PS00636">
    <property type="entry name" value="DNAJ_1"/>
    <property type="match status" value="1"/>
</dbReference>
<evidence type="ECO:0000256" key="3">
    <source>
        <dbReference type="ARBA" id="ARBA00022737"/>
    </source>
</evidence>
<dbReference type="CDD" id="cd10719">
    <property type="entry name" value="DnaJ_zf"/>
    <property type="match status" value="1"/>
</dbReference>
<protein>
    <recommendedName>
        <fullName evidence="10 11">Chaperone protein DnaJ</fullName>
    </recommendedName>
</protein>
<keyword evidence="3 11" id="KW-0677">Repeat</keyword>
<evidence type="ECO:0000256" key="11">
    <source>
        <dbReference type="HAMAP-Rule" id="MF_01152"/>
    </source>
</evidence>
<dbReference type="CDD" id="cd10747">
    <property type="entry name" value="DnaJ_C"/>
    <property type="match status" value="1"/>
</dbReference>
<dbReference type="InterPro" id="IPR001305">
    <property type="entry name" value="HSP_DnaJ_Cys-rich_dom"/>
</dbReference>
<reference evidence="15" key="1">
    <citation type="submission" date="2019-04" db="EMBL/GenBank/DDBJ databases">
        <title>Evolution of Biomass-Degrading Anaerobic Consortia Revealed by Metagenomics.</title>
        <authorList>
            <person name="Peng X."/>
        </authorList>
    </citation>
    <scope>NUCLEOTIDE SEQUENCE</scope>
    <source>
        <strain evidence="15">SIG66</strain>
    </source>
</reference>
<keyword evidence="2 11" id="KW-0479">Metal-binding</keyword>
<dbReference type="InterPro" id="IPR001623">
    <property type="entry name" value="DnaJ_domain"/>
</dbReference>
<dbReference type="NCBIfam" id="NF008035">
    <property type="entry name" value="PRK10767.1"/>
    <property type="match status" value="1"/>
</dbReference>
<dbReference type="NCBIfam" id="TIGR02349">
    <property type="entry name" value="DnaJ_bact"/>
    <property type="match status" value="1"/>
</dbReference>
<dbReference type="GO" id="GO:0051082">
    <property type="term" value="F:unfolded protein binding"/>
    <property type="evidence" value="ECO:0007669"/>
    <property type="project" value="UniProtKB-UniRule"/>
</dbReference>
<comment type="domain">
    <text evidence="11">The J domain is necessary and sufficient to stimulate DnaK ATPase activity. Zinc center 1 plays an important role in the autonomous, DnaK-independent chaperone activity of DnaJ. Zinc center 2 is essential for interaction with DnaK and for DnaJ activity.</text>
</comment>
<comment type="subcellular location">
    <subcellularLocation>
        <location evidence="11">Cytoplasm</location>
    </subcellularLocation>
</comment>
<feature type="binding site" evidence="11">
    <location>
        <position position="197"/>
    </location>
    <ligand>
        <name>Zn(2+)</name>
        <dbReference type="ChEBI" id="CHEBI:29105"/>
        <label>2</label>
    </ligand>
</feature>
<feature type="domain" description="J" evidence="13">
    <location>
        <begin position="8"/>
        <end position="73"/>
    </location>
</feature>
<feature type="repeat" description="CXXCXGXG motif" evidence="11">
    <location>
        <begin position="172"/>
        <end position="179"/>
    </location>
</feature>
<evidence type="ECO:0000256" key="9">
    <source>
        <dbReference type="ARBA" id="ARBA00061004"/>
    </source>
</evidence>
<evidence type="ECO:0000256" key="5">
    <source>
        <dbReference type="ARBA" id="ARBA00022833"/>
    </source>
</evidence>
<dbReference type="HAMAP" id="MF_01152">
    <property type="entry name" value="DnaJ"/>
    <property type="match status" value="1"/>
</dbReference>
<dbReference type="InterPro" id="IPR018253">
    <property type="entry name" value="DnaJ_domain_CS"/>
</dbReference>
<dbReference type="AlphaFoldDB" id="A0A928DPI4"/>
<sequence length="372" mass="40110">MPTKMKEDYYQTLGVERNASEAEIKSAFRRQAMKYHPDRNPGNKEAEEQFKKVNEAFSVLSDPQKKQMYDQYGHEGMNGAGGFGGFNAGGFGDINDIFGSVFGDIFGGGFGGARARGGAPRAQRGEDLKMDVTLTLEEAFMGKEVPVEYTRLDNCSECDGTGAAPGSARKTCRSCNGTGTVTYSQGFFSMRQVCPDCGGRGSVVEKPCSACRGSGTKRVKENITVKIPSGVRSGITLRVSNGGDIGTNGGGFGDLYVEVRVKEHKIFRREGDNLALDAQISYPQAVLGGSIKVPTIEGKEVELDIPKGTQFGSVLKMQGNGMPKLGKKGFGDLLVNIQIEVPKKPTARQKELLEELAKETGGKKSFFKELFS</sequence>
<comment type="subunit">
    <text evidence="11">Homodimer.</text>
</comment>
<organism evidence="15 16">
    <name type="scientific">Candidatus Avelusimicrobium gallicola</name>
    <dbReference type="NCBI Taxonomy" id="2562704"/>
    <lineage>
        <taxon>Bacteria</taxon>
        <taxon>Pseudomonadati</taxon>
        <taxon>Elusimicrobiota</taxon>
        <taxon>Elusimicrobia</taxon>
        <taxon>Elusimicrobiales</taxon>
        <taxon>Elusimicrobiaceae</taxon>
        <taxon>Candidatus Avelusimicrobium</taxon>
    </lineage>
</organism>
<dbReference type="Pfam" id="PF00226">
    <property type="entry name" value="DnaJ"/>
    <property type="match status" value="1"/>
</dbReference>
<dbReference type="CDD" id="cd06257">
    <property type="entry name" value="DnaJ"/>
    <property type="match status" value="1"/>
</dbReference>
<feature type="binding site" evidence="11">
    <location>
        <position position="194"/>
    </location>
    <ligand>
        <name>Zn(2+)</name>
        <dbReference type="ChEBI" id="CHEBI:29105"/>
        <label>2</label>
    </ligand>
</feature>
<feature type="binding site" evidence="11">
    <location>
        <position position="175"/>
    </location>
    <ligand>
        <name>Zn(2+)</name>
        <dbReference type="ChEBI" id="CHEBI:29105"/>
        <label>2</label>
    </ligand>
</feature>
<dbReference type="InterPro" id="IPR036869">
    <property type="entry name" value="J_dom_sf"/>
</dbReference>
<dbReference type="GO" id="GO:0031072">
    <property type="term" value="F:heat shock protein binding"/>
    <property type="evidence" value="ECO:0007669"/>
    <property type="project" value="InterPro"/>
</dbReference>
<dbReference type="Proteomes" id="UP000725649">
    <property type="component" value="Unassembled WGS sequence"/>
</dbReference>
<evidence type="ECO:0000259" key="14">
    <source>
        <dbReference type="PROSITE" id="PS51188"/>
    </source>
</evidence>
<feature type="repeat" description="CXXCXGXG motif" evidence="11">
    <location>
        <begin position="155"/>
        <end position="162"/>
    </location>
</feature>
<dbReference type="FunFam" id="2.60.260.20:FF:000005">
    <property type="entry name" value="Chaperone protein dnaJ 1, mitochondrial"/>
    <property type="match status" value="1"/>
</dbReference>
<evidence type="ECO:0000256" key="4">
    <source>
        <dbReference type="ARBA" id="ARBA00022771"/>
    </source>
</evidence>
<feature type="repeat" description="CXXCXGXG motif" evidence="11">
    <location>
        <begin position="194"/>
        <end position="201"/>
    </location>
</feature>
<evidence type="ECO:0000313" key="16">
    <source>
        <dbReference type="Proteomes" id="UP000725649"/>
    </source>
</evidence>
<feature type="binding site" evidence="11">
    <location>
        <position position="158"/>
    </location>
    <ligand>
        <name>Zn(2+)</name>
        <dbReference type="ChEBI" id="CHEBI:29105"/>
        <label>1</label>
    </ligand>
</feature>
<dbReference type="InterPro" id="IPR012724">
    <property type="entry name" value="DnaJ"/>
</dbReference>
<dbReference type="PROSITE" id="PS50076">
    <property type="entry name" value="DNAJ_2"/>
    <property type="match status" value="1"/>
</dbReference>
<feature type="repeat" description="CXXCXGXG motif" evidence="11">
    <location>
        <begin position="208"/>
        <end position="215"/>
    </location>
</feature>
<dbReference type="PANTHER" id="PTHR43096">
    <property type="entry name" value="DNAJ HOMOLOG 1, MITOCHONDRIAL-RELATED"/>
    <property type="match status" value="1"/>
</dbReference>
<dbReference type="SUPFAM" id="SSF57938">
    <property type="entry name" value="DnaJ/Hsp40 cysteine-rich domain"/>
    <property type="match status" value="1"/>
</dbReference>
<dbReference type="EMBL" id="SUVG01000003">
    <property type="protein sequence ID" value="MBE6421095.1"/>
    <property type="molecule type" value="Genomic_DNA"/>
</dbReference>
<dbReference type="Pfam" id="PF00684">
    <property type="entry name" value="DnaJ_CXXCXGXG"/>
    <property type="match status" value="1"/>
</dbReference>
<dbReference type="PROSITE" id="PS51188">
    <property type="entry name" value="ZF_CR"/>
    <property type="match status" value="1"/>
</dbReference>
<proteinExistence type="inferred from homology"/>
<dbReference type="GO" id="GO:0042026">
    <property type="term" value="P:protein refolding"/>
    <property type="evidence" value="ECO:0007669"/>
    <property type="project" value="TreeGrafter"/>
</dbReference>
<comment type="cofactor">
    <cofactor evidence="11">
        <name>Zn(2+)</name>
        <dbReference type="ChEBI" id="CHEBI:29105"/>
    </cofactor>
    <text evidence="11">Binds 2 Zn(2+) ions per monomer.</text>
</comment>
<evidence type="ECO:0000256" key="12">
    <source>
        <dbReference type="PROSITE-ProRule" id="PRU00546"/>
    </source>
</evidence>
<dbReference type="InterPro" id="IPR036410">
    <property type="entry name" value="HSP_DnaJ_Cys-rich_dom_sf"/>
</dbReference>
<dbReference type="Gene3D" id="1.10.287.110">
    <property type="entry name" value="DnaJ domain"/>
    <property type="match status" value="1"/>
</dbReference>